<name>A0A914S6V2_PAREQ</name>
<keyword evidence="1" id="KW-1185">Reference proteome</keyword>
<accession>A0A914S6V2</accession>
<sequence>MVEDSAPTKIPLESLPKGVRKAENTRCDRSTTERVVKRNPYFGWFESIDNQILRKIAFFGDRRRQLFRFANDYAYFFADERIGIDYMCSYTAVATDDSLHCLRCMECEAVAAAVRDELDNAVLGLEKEQDNILSGLLSFADRSKHMRFVHISGADTFMYSANHFLPSCAPPLDETTPISRISAKAGTLGDNDVDSSTPLCGLKYMFRASAAVTVSNELLSSVRRFTIASWQKLMMLQVNMTLCKQL</sequence>
<organism evidence="1 2">
    <name type="scientific">Parascaris equorum</name>
    <name type="common">Equine roundworm</name>
    <dbReference type="NCBI Taxonomy" id="6256"/>
    <lineage>
        <taxon>Eukaryota</taxon>
        <taxon>Metazoa</taxon>
        <taxon>Ecdysozoa</taxon>
        <taxon>Nematoda</taxon>
        <taxon>Chromadorea</taxon>
        <taxon>Rhabditida</taxon>
        <taxon>Spirurina</taxon>
        <taxon>Ascaridomorpha</taxon>
        <taxon>Ascaridoidea</taxon>
        <taxon>Ascarididae</taxon>
        <taxon>Parascaris</taxon>
    </lineage>
</organism>
<reference evidence="2" key="1">
    <citation type="submission" date="2022-11" db="UniProtKB">
        <authorList>
            <consortium name="WormBaseParasite"/>
        </authorList>
    </citation>
    <scope>IDENTIFICATION</scope>
</reference>
<proteinExistence type="predicted"/>
<dbReference type="WBParaSite" id="PEQ_0000993601-mRNA-1">
    <property type="protein sequence ID" value="PEQ_0000993601-mRNA-1"/>
    <property type="gene ID" value="PEQ_0000993601"/>
</dbReference>
<evidence type="ECO:0000313" key="1">
    <source>
        <dbReference type="Proteomes" id="UP000887564"/>
    </source>
</evidence>
<dbReference type="AlphaFoldDB" id="A0A914S6V2"/>
<evidence type="ECO:0000313" key="2">
    <source>
        <dbReference type="WBParaSite" id="PEQ_0000993601-mRNA-1"/>
    </source>
</evidence>
<dbReference type="Proteomes" id="UP000887564">
    <property type="component" value="Unplaced"/>
</dbReference>
<protein>
    <submittedName>
        <fullName evidence="2">Uncharacterized protein</fullName>
    </submittedName>
</protein>